<protein>
    <submittedName>
        <fullName evidence="2">Uncharacterized protein</fullName>
    </submittedName>
</protein>
<organism evidence="2 3">
    <name type="scientific">Mycena albidolilacea</name>
    <dbReference type="NCBI Taxonomy" id="1033008"/>
    <lineage>
        <taxon>Eukaryota</taxon>
        <taxon>Fungi</taxon>
        <taxon>Dikarya</taxon>
        <taxon>Basidiomycota</taxon>
        <taxon>Agaricomycotina</taxon>
        <taxon>Agaricomycetes</taxon>
        <taxon>Agaricomycetidae</taxon>
        <taxon>Agaricales</taxon>
        <taxon>Marasmiineae</taxon>
        <taxon>Mycenaceae</taxon>
        <taxon>Mycena</taxon>
    </lineage>
</organism>
<feature type="compositionally biased region" description="Low complexity" evidence="1">
    <location>
        <begin position="229"/>
        <end position="248"/>
    </location>
</feature>
<name>A0AAD7AEV1_9AGAR</name>
<evidence type="ECO:0000313" key="3">
    <source>
        <dbReference type="Proteomes" id="UP001218218"/>
    </source>
</evidence>
<dbReference type="AlphaFoldDB" id="A0AAD7AEV1"/>
<reference evidence="2" key="1">
    <citation type="submission" date="2023-03" db="EMBL/GenBank/DDBJ databases">
        <title>Massive genome expansion in bonnet fungi (Mycena s.s.) driven by repeated elements and novel gene families across ecological guilds.</title>
        <authorList>
            <consortium name="Lawrence Berkeley National Laboratory"/>
            <person name="Harder C.B."/>
            <person name="Miyauchi S."/>
            <person name="Viragh M."/>
            <person name="Kuo A."/>
            <person name="Thoen E."/>
            <person name="Andreopoulos B."/>
            <person name="Lu D."/>
            <person name="Skrede I."/>
            <person name="Drula E."/>
            <person name="Henrissat B."/>
            <person name="Morin E."/>
            <person name="Kohler A."/>
            <person name="Barry K."/>
            <person name="LaButti K."/>
            <person name="Morin E."/>
            <person name="Salamov A."/>
            <person name="Lipzen A."/>
            <person name="Mereny Z."/>
            <person name="Hegedus B."/>
            <person name="Baldrian P."/>
            <person name="Stursova M."/>
            <person name="Weitz H."/>
            <person name="Taylor A."/>
            <person name="Grigoriev I.V."/>
            <person name="Nagy L.G."/>
            <person name="Martin F."/>
            <person name="Kauserud H."/>
        </authorList>
    </citation>
    <scope>NUCLEOTIDE SEQUENCE</scope>
    <source>
        <strain evidence="2">CBHHK002</strain>
    </source>
</reference>
<feature type="compositionally biased region" description="Pro residues" evidence="1">
    <location>
        <begin position="296"/>
        <end position="306"/>
    </location>
</feature>
<evidence type="ECO:0000256" key="1">
    <source>
        <dbReference type="SAM" id="MobiDB-lite"/>
    </source>
</evidence>
<feature type="region of interest" description="Disordered" evidence="1">
    <location>
        <begin position="200"/>
        <end position="258"/>
    </location>
</feature>
<gene>
    <name evidence="2" type="ORF">DFH08DRAFT_467241</name>
</gene>
<feature type="region of interest" description="Disordered" evidence="1">
    <location>
        <begin position="281"/>
        <end position="310"/>
    </location>
</feature>
<dbReference type="Proteomes" id="UP001218218">
    <property type="component" value="Unassembled WGS sequence"/>
</dbReference>
<accession>A0AAD7AEV1</accession>
<dbReference type="EMBL" id="JARIHO010000008">
    <property type="protein sequence ID" value="KAJ7356848.1"/>
    <property type="molecule type" value="Genomic_DNA"/>
</dbReference>
<comment type="caution">
    <text evidence="2">The sequence shown here is derived from an EMBL/GenBank/DDBJ whole genome shotgun (WGS) entry which is preliminary data.</text>
</comment>
<sequence>MEHHDSQSLSDLSASSATFTSALRSLSKTLYPCPNFFNDPCACRFNMSSSAVPHVVAFLTRPLLPAFPFAAVSSAQLILSASLASQPSATYTLKAASTPPAPLLAASIGAGIPWAAWLAALGSDDILLFYGPGYVKARVGDAAVTDVWSEETQGSVVPIAASRVRTQVGPSPLLQQNTNTRLRAVLLSARVRGFQKRQAAAAATEPIRTPSLPFSSPSDSDSSSDSDSESGYCSDSASSASSYSNVSSPITPPKSTPVALPTVGAYRPPFARAAKVAATATKPTLKASPIKASPKAPAPRPAPVPAPAKKDTTAYMYQGGVTRVMTGGVMLGPRHVGVVRATRS</sequence>
<feature type="compositionally biased region" description="Low complexity" evidence="1">
    <location>
        <begin position="281"/>
        <end position="295"/>
    </location>
</feature>
<proteinExistence type="predicted"/>
<evidence type="ECO:0000313" key="2">
    <source>
        <dbReference type="EMBL" id="KAJ7356848.1"/>
    </source>
</evidence>
<keyword evidence="3" id="KW-1185">Reference proteome</keyword>